<dbReference type="Pfam" id="PF00196">
    <property type="entry name" value="GerE"/>
    <property type="match status" value="1"/>
</dbReference>
<dbReference type="InterPro" id="IPR011006">
    <property type="entry name" value="CheY-like_superfamily"/>
</dbReference>
<keyword evidence="3" id="KW-0805">Transcription regulation</keyword>
<evidence type="ECO:0000256" key="4">
    <source>
        <dbReference type="ARBA" id="ARBA00023125"/>
    </source>
</evidence>
<reference evidence="9 10" key="1">
    <citation type="submission" date="2006-02" db="EMBL/GenBank/DDBJ databases">
        <authorList>
            <person name="Pinhassi J."/>
            <person name="Pedros-Alio C."/>
            <person name="Ferriera S."/>
            <person name="Johnson J."/>
            <person name="Kravitz S."/>
            <person name="Halpern A."/>
            <person name="Remington K."/>
            <person name="Beeson K."/>
            <person name="Tran B."/>
            <person name="Rogers Y.-H."/>
            <person name="Friedman R."/>
            <person name="Venter J.C."/>
        </authorList>
    </citation>
    <scope>NUCLEOTIDE SEQUENCE [LARGE SCALE GENOMIC DNA]</scope>
    <source>
        <strain evidence="9 10">MED92</strain>
    </source>
</reference>
<dbReference type="FunFam" id="3.40.50.2300:FF:000018">
    <property type="entry name" value="DNA-binding transcriptional regulator NtrC"/>
    <property type="match status" value="1"/>
</dbReference>
<dbReference type="AlphaFoldDB" id="A0A7U8GS82"/>
<protein>
    <submittedName>
        <fullName evidence="9">Two-component response regulator</fullName>
    </submittedName>
</protein>
<dbReference type="SMART" id="SM00448">
    <property type="entry name" value="REC"/>
    <property type="match status" value="1"/>
</dbReference>
<comment type="caution">
    <text evidence="9">The sequence shown here is derived from an EMBL/GenBank/DDBJ whole genome shotgun (WGS) entry which is preliminary data.</text>
</comment>
<dbReference type="GO" id="GO:0003677">
    <property type="term" value="F:DNA binding"/>
    <property type="evidence" value="ECO:0007669"/>
    <property type="project" value="UniProtKB-KW"/>
</dbReference>
<dbReference type="SUPFAM" id="SSF52172">
    <property type="entry name" value="CheY-like"/>
    <property type="match status" value="1"/>
</dbReference>
<dbReference type="PROSITE" id="PS50110">
    <property type="entry name" value="RESPONSE_REGULATORY"/>
    <property type="match status" value="1"/>
</dbReference>
<dbReference type="GO" id="GO:0006355">
    <property type="term" value="P:regulation of DNA-templated transcription"/>
    <property type="evidence" value="ECO:0007669"/>
    <property type="project" value="InterPro"/>
</dbReference>
<dbReference type="CDD" id="cd06170">
    <property type="entry name" value="LuxR_C_like"/>
    <property type="match status" value="1"/>
</dbReference>
<gene>
    <name evidence="9" type="ORF">MED92_14383</name>
</gene>
<dbReference type="Proteomes" id="UP000002171">
    <property type="component" value="Unassembled WGS sequence"/>
</dbReference>
<feature type="modified residue" description="4-aspartylphosphate" evidence="6">
    <location>
        <position position="58"/>
    </location>
</feature>
<name>A0A7U8GS82_NEPCE</name>
<keyword evidence="5" id="KW-0804">Transcription</keyword>
<feature type="domain" description="HTH luxR-type" evidence="7">
    <location>
        <begin position="139"/>
        <end position="204"/>
    </location>
</feature>
<evidence type="ECO:0000256" key="1">
    <source>
        <dbReference type="ARBA" id="ARBA00022553"/>
    </source>
</evidence>
<dbReference type="GO" id="GO:0000160">
    <property type="term" value="P:phosphorelay signal transduction system"/>
    <property type="evidence" value="ECO:0007669"/>
    <property type="project" value="UniProtKB-KW"/>
</dbReference>
<dbReference type="PRINTS" id="PR00038">
    <property type="entry name" value="HTHLUXR"/>
</dbReference>
<dbReference type="SMART" id="SM00421">
    <property type="entry name" value="HTH_LUXR"/>
    <property type="match status" value="1"/>
</dbReference>
<dbReference type="PANTHER" id="PTHR44688">
    <property type="entry name" value="DNA-BINDING TRANSCRIPTIONAL ACTIVATOR DEVR_DOSR"/>
    <property type="match status" value="1"/>
</dbReference>
<dbReference type="OrthoDB" id="9802186at2"/>
<evidence type="ECO:0000256" key="5">
    <source>
        <dbReference type="ARBA" id="ARBA00023163"/>
    </source>
</evidence>
<dbReference type="PANTHER" id="PTHR44688:SF16">
    <property type="entry name" value="DNA-BINDING TRANSCRIPTIONAL ACTIVATOR DEVR_DOSR"/>
    <property type="match status" value="1"/>
</dbReference>
<keyword evidence="2" id="KW-0902">Two-component regulatory system</keyword>
<evidence type="ECO:0000256" key="3">
    <source>
        <dbReference type="ARBA" id="ARBA00023015"/>
    </source>
</evidence>
<dbReference type="EMBL" id="AAOW01000003">
    <property type="protein sequence ID" value="EAR62232.1"/>
    <property type="molecule type" value="Genomic_DNA"/>
</dbReference>
<dbReference type="Pfam" id="PF00072">
    <property type="entry name" value="Response_reg"/>
    <property type="match status" value="1"/>
</dbReference>
<sequence length="211" mass="23616">MKAEQHKGTVFVVDDDSTLRDMIRMMAESDGYCVRDFADAEEFLNEFDAEQPGCLILDIRMPGMSGLALQDELIKRQALLPIIFITGHGDVEMAVECIQKGALDFLEKPFREAKLLEKIEQGILSDQQSRQELSEQNEVKARLSSLTDRETEIMHMIAQGCANKVIAIDLGIAQGTVEIHRSRVMHKLGVRSVAQLMRLLLVAGELRSESS</sequence>
<keyword evidence="10" id="KW-1185">Reference proteome</keyword>
<evidence type="ECO:0000256" key="2">
    <source>
        <dbReference type="ARBA" id="ARBA00023012"/>
    </source>
</evidence>
<proteinExistence type="predicted"/>
<organism evidence="9 10">
    <name type="scientific">Neptuniibacter caesariensis</name>
    <dbReference type="NCBI Taxonomy" id="207954"/>
    <lineage>
        <taxon>Bacteria</taxon>
        <taxon>Pseudomonadati</taxon>
        <taxon>Pseudomonadota</taxon>
        <taxon>Gammaproteobacteria</taxon>
        <taxon>Oceanospirillales</taxon>
        <taxon>Oceanospirillaceae</taxon>
        <taxon>Neptuniibacter</taxon>
    </lineage>
</organism>
<evidence type="ECO:0000259" key="7">
    <source>
        <dbReference type="PROSITE" id="PS50043"/>
    </source>
</evidence>
<dbReference type="InterPro" id="IPR016032">
    <property type="entry name" value="Sig_transdc_resp-reg_C-effctor"/>
</dbReference>
<keyword evidence="4" id="KW-0238">DNA-binding</keyword>
<evidence type="ECO:0000313" key="10">
    <source>
        <dbReference type="Proteomes" id="UP000002171"/>
    </source>
</evidence>
<dbReference type="Gene3D" id="3.40.50.2300">
    <property type="match status" value="1"/>
</dbReference>
<dbReference type="InterPro" id="IPR000792">
    <property type="entry name" value="Tscrpt_reg_LuxR_C"/>
</dbReference>
<evidence type="ECO:0000256" key="6">
    <source>
        <dbReference type="PROSITE-ProRule" id="PRU00169"/>
    </source>
</evidence>
<dbReference type="InterPro" id="IPR001789">
    <property type="entry name" value="Sig_transdc_resp-reg_receiver"/>
</dbReference>
<dbReference type="PROSITE" id="PS00622">
    <property type="entry name" value="HTH_LUXR_1"/>
    <property type="match status" value="1"/>
</dbReference>
<keyword evidence="1 6" id="KW-0597">Phosphoprotein</keyword>
<evidence type="ECO:0000259" key="8">
    <source>
        <dbReference type="PROSITE" id="PS50110"/>
    </source>
</evidence>
<dbReference type="SUPFAM" id="SSF46894">
    <property type="entry name" value="C-terminal effector domain of the bipartite response regulators"/>
    <property type="match status" value="1"/>
</dbReference>
<dbReference type="InterPro" id="IPR036388">
    <property type="entry name" value="WH-like_DNA-bd_sf"/>
</dbReference>
<dbReference type="CDD" id="cd17537">
    <property type="entry name" value="REC_FixJ"/>
    <property type="match status" value="1"/>
</dbReference>
<accession>A0A7U8GS82</accession>
<evidence type="ECO:0000313" key="9">
    <source>
        <dbReference type="EMBL" id="EAR62232.1"/>
    </source>
</evidence>
<dbReference type="Gene3D" id="1.10.10.10">
    <property type="entry name" value="Winged helix-like DNA-binding domain superfamily/Winged helix DNA-binding domain"/>
    <property type="match status" value="1"/>
</dbReference>
<dbReference type="PROSITE" id="PS50043">
    <property type="entry name" value="HTH_LUXR_2"/>
    <property type="match status" value="1"/>
</dbReference>
<dbReference type="RefSeq" id="WP_007020542.1">
    <property type="nucleotide sequence ID" value="NZ_CH724125.1"/>
</dbReference>
<feature type="domain" description="Response regulatory" evidence="8">
    <location>
        <begin position="9"/>
        <end position="123"/>
    </location>
</feature>